<dbReference type="InterPro" id="IPR014710">
    <property type="entry name" value="RmlC-like_jellyroll"/>
</dbReference>
<dbReference type="CDD" id="cd00038">
    <property type="entry name" value="CAP_ED"/>
    <property type="match status" value="1"/>
</dbReference>
<name>A0A3G1KQV9_FORW1</name>
<dbReference type="InterPro" id="IPR000595">
    <property type="entry name" value="cNMP-bd_dom"/>
</dbReference>
<proteinExistence type="predicted"/>
<dbReference type="Proteomes" id="UP000323521">
    <property type="component" value="Chromosome"/>
</dbReference>
<dbReference type="OrthoDB" id="5460990at2"/>
<evidence type="ECO:0000259" key="1">
    <source>
        <dbReference type="Pfam" id="PF00027"/>
    </source>
</evidence>
<dbReference type="Pfam" id="PF00027">
    <property type="entry name" value="cNMP_binding"/>
    <property type="match status" value="1"/>
</dbReference>
<dbReference type="RefSeq" id="WP_148134081.1">
    <property type="nucleotide sequence ID" value="NZ_CP017634.1"/>
</dbReference>
<reference evidence="2 3" key="1">
    <citation type="submission" date="2016-10" db="EMBL/GenBank/DDBJ databases">
        <title>Complete Genome Sequence of Peptococcaceae strain DCMF.</title>
        <authorList>
            <person name="Edwards R.J."/>
            <person name="Holland S.I."/>
            <person name="Deshpande N.P."/>
            <person name="Wong Y.K."/>
            <person name="Ertan H."/>
            <person name="Manefield M."/>
            <person name="Russell T.L."/>
            <person name="Lee M.J."/>
        </authorList>
    </citation>
    <scope>NUCLEOTIDE SEQUENCE [LARGE SCALE GENOMIC DNA]</scope>
    <source>
        <strain evidence="2 3">DCMF</strain>
    </source>
</reference>
<dbReference type="Gene3D" id="2.60.120.10">
    <property type="entry name" value="Jelly Rolls"/>
    <property type="match status" value="1"/>
</dbReference>
<keyword evidence="3" id="KW-1185">Reference proteome</keyword>
<dbReference type="InterPro" id="IPR018490">
    <property type="entry name" value="cNMP-bd_dom_sf"/>
</dbReference>
<accession>A0A3G1KQV9</accession>
<organism evidence="2 3">
    <name type="scientific">Formimonas warabiya</name>
    <dbReference type="NCBI Taxonomy" id="1761012"/>
    <lineage>
        <taxon>Bacteria</taxon>
        <taxon>Bacillati</taxon>
        <taxon>Bacillota</taxon>
        <taxon>Clostridia</taxon>
        <taxon>Eubacteriales</taxon>
        <taxon>Peptococcaceae</taxon>
        <taxon>Candidatus Formimonas</taxon>
    </lineage>
</organism>
<gene>
    <name evidence="2" type="ORF">DCMF_08765</name>
</gene>
<dbReference type="EMBL" id="CP017634">
    <property type="protein sequence ID" value="ATW24853.1"/>
    <property type="molecule type" value="Genomic_DNA"/>
</dbReference>
<evidence type="ECO:0000313" key="2">
    <source>
        <dbReference type="EMBL" id="ATW24853.1"/>
    </source>
</evidence>
<evidence type="ECO:0000313" key="3">
    <source>
        <dbReference type="Proteomes" id="UP000323521"/>
    </source>
</evidence>
<dbReference type="AlphaFoldDB" id="A0A3G1KQV9"/>
<protein>
    <recommendedName>
        <fullName evidence="1">Cyclic nucleotide-binding domain-containing protein</fullName>
    </recommendedName>
</protein>
<dbReference type="KEGG" id="fwa:DCMF_08765"/>
<sequence>MVETASNSSKCGLLWHVDIPIPTVKKVFSSYEIVHLKPGAIIFFASDKMEYIYYLNKGIIRYYIKNGKRTKMIYWRDNCIINNFLLLIKDYFFEIQAVTKVELARMPVDQFQKKLQEDPNFFQEVIIIESNVLNNSINQLQSLCFNDANQRIDILMNDFQNYNISMKDSMILLQNLSQGEIADALALHPVTISKSIKTRLSNYKIK</sequence>
<dbReference type="SUPFAM" id="SSF51206">
    <property type="entry name" value="cAMP-binding domain-like"/>
    <property type="match status" value="1"/>
</dbReference>
<feature type="domain" description="Cyclic nucleotide-binding" evidence="1">
    <location>
        <begin position="34"/>
        <end position="118"/>
    </location>
</feature>